<dbReference type="EMBL" id="GG745343">
    <property type="protein sequence ID" value="KNE64104.1"/>
    <property type="molecule type" value="Genomic_DNA"/>
</dbReference>
<dbReference type="CDD" id="cd18186">
    <property type="entry name" value="BTB_POZ_ZBTB_KLHL-like"/>
    <property type="match status" value="1"/>
</dbReference>
<evidence type="ECO:0000256" key="1">
    <source>
        <dbReference type="SAM" id="MobiDB-lite"/>
    </source>
</evidence>
<reference evidence="3" key="2">
    <citation type="submission" date="2009-11" db="EMBL/GenBank/DDBJ databases">
        <title>The Genome Sequence of Allomyces macrogynus strain ATCC 38327.</title>
        <authorList>
            <consortium name="The Broad Institute Genome Sequencing Platform"/>
            <person name="Russ C."/>
            <person name="Cuomo C."/>
            <person name="Shea T."/>
            <person name="Young S.K."/>
            <person name="Zeng Q."/>
            <person name="Koehrsen M."/>
            <person name="Haas B."/>
            <person name="Borodovsky M."/>
            <person name="Guigo R."/>
            <person name="Alvarado L."/>
            <person name="Berlin A."/>
            <person name="Borenstein D."/>
            <person name="Chen Z."/>
            <person name="Engels R."/>
            <person name="Freedman E."/>
            <person name="Gellesch M."/>
            <person name="Goldberg J."/>
            <person name="Griggs A."/>
            <person name="Gujja S."/>
            <person name="Heiman D."/>
            <person name="Hepburn T."/>
            <person name="Howarth C."/>
            <person name="Jen D."/>
            <person name="Larson L."/>
            <person name="Lewis B."/>
            <person name="Mehta T."/>
            <person name="Park D."/>
            <person name="Pearson M."/>
            <person name="Roberts A."/>
            <person name="Saif S."/>
            <person name="Shenoy N."/>
            <person name="Sisk P."/>
            <person name="Stolte C."/>
            <person name="Sykes S."/>
            <person name="Walk T."/>
            <person name="White J."/>
            <person name="Yandava C."/>
            <person name="Burger G."/>
            <person name="Gray M.W."/>
            <person name="Holland P.W.H."/>
            <person name="King N."/>
            <person name="Lang F.B.F."/>
            <person name="Roger A.J."/>
            <person name="Ruiz-Trillo I."/>
            <person name="Lander E."/>
            <person name="Nusbaum C."/>
        </authorList>
    </citation>
    <scope>NUCLEOTIDE SEQUENCE [LARGE SCALE GENOMIC DNA]</scope>
    <source>
        <strain evidence="3">ATCC 38327</strain>
    </source>
</reference>
<evidence type="ECO:0000313" key="2">
    <source>
        <dbReference type="EMBL" id="KNE64104.1"/>
    </source>
</evidence>
<feature type="region of interest" description="Disordered" evidence="1">
    <location>
        <begin position="341"/>
        <end position="410"/>
    </location>
</feature>
<sequence>MAFYPVQKAHCTFSWTQADLKLIATTDGASRDWQPAGQIDLFPALQPSELRPTPDLLEKRPNVHLVEVGIAAWFTAELSNMVFDITGTISFDHFVDDESNDGSDEDENDEEDSDDDEAGERASFPFSMQLKAPAVATVLPAEHPKTGAAVISSCVVAVDVQHREKKVRNLELDFTFVASNDVLRKNVIPASVGLLPYLHDPGVCDCSFLTKGVDTPLLASRVILMRASPILHTMLSGPWAESAKLATKEPISLKSWDATAVALAFIHIYSGWTPDQPTLPESTPEDLVDDFACDPATLDEDAWRHLLQLARFLGLKLLALAVNRKLIKLLEEQFEELNAMPDEPVDVPRPRSRKRRQLVEPAMTEEMAPHLDHTPDMVPSQTDGALSAPSSGSDGEVATPAGESVGWVSC</sequence>
<accession>A0A0L0SNZ2</accession>
<keyword evidence="3" id="KW-1185">Reference proteome</keyword>
<dbReference type="AlphaFoldDB" id="A0A0L0SNZ2"/>
<dbReference type="VEuPathDB" id="FungiDB:AMAG_09165"/>
<gene>
    <name evidence="2" type="ORF">AMAG_09165</name>
</gene>
<feature type="compositionally biased region" description="Polar residues" evidence="1">
    <location>
        <begin position="379"/>
        <end position="393"/>
    </location>
</feature>
<reference evidence="2 3" key="1">
    <citation type="submission" date="2009-11" db="EMBL/GenBank/DDBJ databases">
        <title>Annotation of Allomyces macrogynus ATCC 38327.</title>
        <authorList>
            <consortium name="The Broad Institute Genome Sequencing Platform"/>
            <person name="Russ C."/>
            <person name="Cuomo C."/>
            <person name="Burger G."/>
            <person name="Gray M.W."/>
            <person name="Holland P.W.H."/>
            <person name="King N."/>
            <person name="Lang F.B.F."/>
            <person name="Roger A.J."/>
            <person name="Ruiz-Trillo I."/>
            <person name="Young S.K."/>
            <person name="Zeng Q."/>
            <person name="Gargeya S."/>
            <person name="Fitzgerald M."/>
            <person name="Haas B."/>
            <person name="Abouelleil A."/>
            <person name="Alvarado L."/>
            <person name="Arachchi H.M."/>
            <person name="Berlin A."/>
            <person name="Chapman S.B."/>
            <person name="Gearin G."/>
            <person name="Goldberg J."/>
            <person name="Griggs A."/>
            <person name="Gujja S."/>
            <person name="Hansen M."/>
            <person name="Heiman D."/>
            <person name="Howarth C."/>
            <person name="Larimer J."/>
            <person name="Lui A."/>
            <person name="MacDonald P.J.P."/>
            <person name="McCowen C."/>
            <person name="Montmayeur A."/>
            <person name="Murphy C."/>
            <person name="Neiman D."/>
            <person name="Pearson M."/>
            <person name="Priest M."/>
            <person name="Roberts A."/>
            <person name="Saif S."/>
            <person name="Shea T."/>
            <person name="Sisk P."/>
            <person name="Stolte C."/>
            <person name="Sykes S."/>
            <person name="Wortman J."/>
            <person name="Nusbaum C."/>
            <person name="Birren B."/>
        </authorList>
    </citation>
    <scope>NUCLEOTIDE SEQUENCE [LARGE SCALE GENOMIC DNA]</scope>
    <source>
        <strain evidence="2 3">ATCC 38327</strain>
    </source>
</reference>
<dbReference type="OrthoDB" id="5597984at2759"/>
<feature type="region of interest" description="Disordered" evidence="1">
    <location>
        <begin position="95"/>
        <end position="120"/>
    </location>
</feature>
<feature type="compositionally biased region" description="Acidic residues" evidence="1">
    <location>
        <begin position="95"/>
        <end position="118"/>
    </location>
</feature>
<dbReference type="SUPFAM" id="SSF54695">
    <property type="entry name" value="POZ domain"/>
    <property type="match status" value="1"/>
</dbReference>
<dbReference type="Proteomes" id="UP000054350">
    <property type="component" value="Unassembled WGS sequence"/>
</dbReference>
<organism evidence="2 3">
    <name type="scientific">Allomyces macrogynus (strain ATCC 38327)</name>
    <name type="common">Allomyces javanicus var. macrogynus</name>
    <dbReference type="NCBI Taxonomy" id="578462"/>
    <lineage>
        <taxon>Eukaryota</taxon>
        <taxon>Fungi</taxon>
        <taxon>Fungi incertae sedis</taxon>
        <taxon>Blastocladiomycota</taxon>
        <taxon>Blastocladiomycetes</taxon>
        <taxon>Blastocladiales</taxon>
        <taxon>Blastocladiaceae</taxon>
        <taxon>Allomyces</taxon>
    </lineage>
</organism>
<dbReference type="InterPro" id="IPR011333">
    <property type="entry name" value="SKP1/BTB/POZ_sf"/>
</dbReference>
<protein>
    <recommendedName>
        <fullName evidence="4">BTB domain-containing protein</fullName>
    </recommendedName>
</protein>
<name>A0A0L0SNZ2_ALLM3</name>
<evidence type="ECO:0000313" key="3">
    <source>
        <dbReference type="Proteomes" id="UP000054350"/>
    </source>
</evidence>
<proteinExistence type="predicted"/>
<dbReference type="Gene3D" id="3.30.710.10">
    <property type="entry name" value="Potassium Channel Kv1.1, Chain A"/>
    <property type="match status" value="1"/>
</dbReference>
<evidence type="ECO:0008006" key="4">
    <source>
        <dbReference type="Google" id="ProtNLM"/>
    </source>
</evidence>